<keyword evidence="3 7" id="KW-0645">Protease</keyword>
<dbReference type="PROSITE" id="PS00382">
    <property type="entry name" value="CLP_PROTEASE_HIS"/>
    <property type="match status" value="1"/>
</dbReference>
<keyword evidence="2 7" id="KW-0963">Cytoplasm</keyword>
<dbReference type="InterPro" id="IPR033135">
    <property type="entry name" value="ClpP_His_AS"/>
</dbReference>
<dbReference type="SUPFAM" id="SSF52096">
    <property type="entry name" value="ClpP/crotonase"/>
    <property type="match status" value="1"/>
</dbReference>
<reference evidence="13 14" key="1">
    <citation type="journal article" date="2009" name="Stand. Genomic Sci.">
        <title>Complete genome sequence of Pirellula staleyi type strain (ATCC 27377).</title>
        <authorList>
            <person name="Clum A."/>
            <person name="Tindall B.J."/>
            <person name="Sikorski J."/>
            <person name="Ivanova N."/>
            <person name="Mavrommatis K."/>
            <person name="Lucas S."/>
            <person name="Glavina del Rio T."/>
            <person name="Nolan M."/>
            <person name="Chen F."/>
            <person name="Tice H."/>
            <person name="Pitluck S."/>
            <person name="Cheng J.F."/>
            <person name="Chertkov O."/>
            <person name="Brettin T."/>
            <person name="Han C."/>
            <person name="Detter J.C."/>
            <person name="Kuske C."/>
            <person name="Bruce D."/>
            <person name="Goodwin L."/>
            <person name="Ovchinikova G."/>
            <person name="Pati A."/>
            <person name="Mikhailova N."/>
            <person name="Chen A."/>
            <person name="Palaniappan K."/>
            <person name="Land M."/>
            <person name="Hauser L."/>
            <person name="Chang Y.J."/>
            <person name="Jeffries C.D."/>
            <person name="Chain P."/>
            <person name="Rohde M."/>
            <person name="Goker M."/>
            <person name="Bristow J."/>
            <person name="Eisen J.A."/>
            <person name="Markowitz V."/>
            <person name="Hugenholtz P."/>
            <person name="Kyrpides N.C."/>
            <person name="Klenk H.P."/>
            <person name="Lapidus A."/>
        </authorList>
    </citation>
    <scope>NUCLEOTIDE SEQUENCE [LARGE SCALE GENOMIC DNA]</scope>
    <source>
        <strain evidence="14">ATCC 27377 / DSM 6068 / ICPB 4128</strain>
    </source>
</reference>
<dbReference type="PANTHER" id="PTHR10381">
    <property type="entry name" value="ATP-DEPENDENT CLP PROTEASE PROTEOLYTIC SUBUNIT"/>
    <property type="match status" value="1"/>
</dbReference>
<dbReference type="FunFam" id="3.90.226.10:FF:000001">
    <property type="entry name" value="ATP-dependent Clp protease proteolytic subunit"/>
    <property type="match status" value="1"/>
</dbReference>
<comment type="subcellular location">
    <subcellularLocation>
        <location evidence="7">Cytoplasm</location>
    </subcellularLocation>
</comment>
<dbReference type="GO" id="GO:0004252">
    <property type="term" value="F:serine-type endopeptidase activity"/>
    <property type="evidence" value="ECO:0007669"/>
    <property type="project" value="UniProtKB-UniRule"/>
</dbReference>
<dbReference type="HAMAP" id="MF_00444">
    <property type="entry name" value="ClpP"/>
    <property type="match status" value="1"/>
</dbReference>
<accession>D2QYY3</accession>
<evidence type="ECO:0000256" key="11">
    <source>
        <dbReference type="RuleBase" id="RU000550"/>
    </source>
</evidence>
<dbReference type="InterPro" id="IPR001907">
    <property type="entry name" value="ClpP"/>
</dbReference>
<dbReference type="EC" id="3.4.21.92" evidence="7 10"/>
<dbReference type="NCBIfam" id="TIGR00493">
    <property type="entry name" value="clpP"/>
    <property type="match status" value="1"/>
</dbReference>
<evidence type="ECO:0000256" key="12">
    <source>
        <dbReference type="RuleBase" id="RU003567"/>
    </source>
</evidence>
<dbReference type="AlphaFoldDB" id="D2QYY3"/>
<dbReference type="eggNOG" id="COG0740">
    <property type="taxonomic scope" value="Bacteria"/>
</dbReference>
<dbReference type="GO" id="GO:0005737">
    <property type="term" value="C:cytoplasm"/>
    <property type="evidence" value="ECO:0007669"/>
    <property type="project" value="UniProtKB-SubCell"/>
</dbReference>
<feature type="active site" evidence="7 9">
    <location>
        <position position="123"/>
    </location>
</feature>
<evidence type="ECO:0000256" key="9">
    <source>
        <dbReference type="PROSITE-ProRule" id="PRU10086"/>
    </source>
</evidence>
<keyword evidence="4 7" id="KW-0378">Hydrolase</keyword>
<proteinExistence type="inferred from homology"/>
<dbReference type="CDD" id="cd07017">
    <property type="entry name" value="S14_ClpP_2"/>
    <property type="match status" value="1"/>
</dbReference>
<dbReference type="GO" id="GO:0004176">
    <property type="term" value="F:ATP-dependent peptidase activity"/>
    <property type="evidence" value="ECO:0007669"/>
    <property type="project" value="InterPro"/>
</dbReference>
<keyword evidence="5 7" id="KW-0720">Serine protease</keyword>
<dbReference type="GO" id="GO:0006515">
    <property type="term" value="P:protein quality control for misfolded or incompletely synthesized proteins"/>
    <property type="evidence" value="ECO:0007669"/>
    <property type="project" value="TreeGrafter"/>
</dbReference>
<dbReference type="PROSITE" id="PS00381">
    <property type="entry name" value="CLP_PROTEASE_SER"/>
    <property type="match status" value="1"/>
</dbReference>
<protein>
    <recommendedName>
        <fullName evidence="7 12">ATP-dependent Clp protease proteolytic subunit</fullName>
        <ecNumber evidence="7 10">3.4.21.92</ecNumber>
    </recommendedName>
    <alternativeName>
        <fullName evidence="7">Endopeptidase Clp</fullName>
    </alternativeName>
</protein>
<gene>
    <name evidence="7" type="primary">clpP</name>
    <name evidence="13" type="ordered locus">Psta_1763</name>
</gene>
<evidence type="ECO:0000256" key="2">
    <source>
        <dbReference type="ARBA" id="ARBA00022490"/>
    </source>
</evidence>
<feature type="active site" description="Nucleophile" evidence="7">
    <location>
        <position position="98"/>
    </location>
</feature>
<dbReference type="GO" id="GO:0009368">
    <property type="term" value="C:endopeptidase Clp complex"/>
    <property type="evidence" value="ECO:0007669"/>
    <property type="project" value="TreeGrafter"/>
</dbReference>
<evidence type="ECO:0000256" key="10">
    <source>
        <dbReference type="RuleBase" id="RU000549"/>
    </source>
</evidence>
<sequence length="205" mass="22802">MPLIPYVVEKSGREERVYDIYSRLLKDRIIFLGTQVNDEMANAIVAQMLFLQSDDPKADIHLYINSPGGSISAGMAIYDTMQFVTCDVATYCIGQAASMGAVLLTAGAPGKRFALPNARIMIHQPLAGMQGTAEEIMIHAKEFRRIKQRMNEIMLKHTGQPMEKIESDTDRDRFMSAAEAAEYRIVDKVIERMPTPTASTPKSEG</sequence>
<evidence type="ECO:0000256" key="1">
    <source>
        <dbReference type="ARBA" id="ARBA00007039"/>
    </source>
</evidence>
<dbReference type="PRINTS" id="PR00127">
    <property type="entry name" value="CLPPROTEASEP"/>
</dbReference>
<evidence type="ECO:0000256" key="7">
    <source>
        <dbReference type="HAMAP-Rule" id="MF_00444"/>
    </source>
</evidence>
<dbReference type="InterPro" id="IPR018215">
    <property type="entry name" value="ClpP_Ser_AS"/>
</dbReference>
<name>D2QYY3_PIRSD</name>
<evidence type="ECO:0000256" key="5">
    <source>
        <dbReference type="ARBA" id="ARBA00022825"/>
    </source>
</evidence>
<dbReference type="NCBIfam" id="NF001368">
    <property type="entry name" value="PRK00277.1"/>
    <property type="match status" value="1"/>
</dbReference>
<comment type="function">
    <text evidence="7 11">Cleaves peptides in various proteins in a process that requires ATP hydrolysis. Has a chymotrypsin-like activity. Plays a major role in the degradation of misfolded proteins.</text>
</comment>
<evidence type="ECO:0000313" key="14">
    <source>
        <dbReference type="Proteomes" id="UP000001887"/>
    </source>
</evidence>
<evidence type="ECO:0000313" key="13">
    <source>
        <dbReference type="EMBL" id="ADB16438.1"/>
    </source>
</evidence>
<dbReference type="Pfam" id="PF00574">
    <property type="entry name" value="CLP_protease"/>
    <property type="match status" value="1"/>
</dbReference>
<dbReference type="Gene3D" id="3.90.226.10">
    <property type="entry name" value="2-enoyl-CoA Hydratase, Chain A, domain 1"/>
    <property type="match status" value="1"/>
</dbReference>
<dbReference type="HOGENOM" id="CLU_058707_3_2_0"/>
<dbReference type="PANTHER" id="PTHR10381:SF70">
    <property type="entry name" value="ATP-DEPENDENT CLP PROTEASE PROTEOLYTIC SUBUNIT"/>
    <property type="match status" value="1"/>
</dbReference>
<dbReference type="InterPro" id="IPR029045">
    <property type="entry name" value="ClpP/crotonase-like_dom_sf"/>
</dbReference>
<dbReference type="STRING" id="530564.Psta_1763"/>
<comment type="catalytic activity">
    <reaction evidence="6 7 9">
        <text>Hydrolysis of proteins to small peptides in the presence of ATP and magnesium. alpha-casein is the usual test substrate. In the absence of ATP, only oligopeptides shorter than five residues are hydrolyzed (such as succinyl-Leu-Tyr-|-NHMec, and Leu-Tyr-Leu-|-Tyr-Trp, in which cleavage of the -Tyr-|-Leu- and -Tyr-|-Trp bonds also occurs).</text>
        <dbReference type="EC" id="3.4.21.92"/>
    </reaction>
</comment>
<dbReference type="NCBIfam" id="NF009205">
    <property type="entry name" value="PRK12553.1"/>
    <property type="match status" value="1"/>
</dbReference>
<dbReference type="GO" id="GO:0051117">
    <property type="term" value="F:ATPase binding"/>
    <property type="evidence" value="ECO:0007669"/>
    <property type="project" value="TreeGrafter"/>
</dbReference>
<feature type="active site" evidence="8">
    <location>
        <position position="98"/>
    </location>
</feature>
<evidence type="ECO:0000256" key="6">
    <source>
        <dbReference type="ARBA" id="ARBA00034021"/>
    </source>
</evidence>
<keyword evidence="14" id="KW-1185">Reference proteome</keyword>
<dbReference type="Proteomes" id="UP000001887">
    <property type="component" value="Chromosome"/>
</dbReference>
<evidence type="ECO:0000256" key="3">
    <source>
        <dbReference type="ARBA" id="ARBA00022670"/>
    </source>
</evidence>
<dbReference type="EMBL" id="CP001848">
    <property type="protein sequence ID" value="ADB16438.1"/>
    <property type="molecule type" value="Genomic_DNA"/>
</dbReference>
<dbReference type="KEGG" id="psl:Psta_1763"/>
<dbReference type="OrthoDB" id="9802800at2"/>
<comment type="subunit">
    <text evidence="7">Fourteen ClpP subunits assemble into 2 heptameric rings which stack back to back to give a disk-like structure with a central cavity, resembling the structure of eukaryotic proteasomes.</text>
</comment>
<comment type="similarity">
    <text evidence="1 7 12">Belongs to the peptidase S14 family.</text>
</comment>
<evidence type="ECO:0000256" key="8">
    <source>
        <dbReference type="PROSITE-ProRule" id="PRU10085"/>
    </source>
</evidence>
<organism evidence="13 14">
    <name type="scientific">Pirellula staleyi (strain ATCC 27377 / DSM 6068 / ICPB 4128)</name>
    <name type="common">Pirella staleyi</name>
    <dbReference type="NCBI Taxonomy" id="530564"/>
    <lineage>
        <taxon>Bacteria</taxon>
        <taxon>Pseudomonadati</taxon>
        <taxon>Planctomycetota</taxon>
        <taxon>Planctomycetia</taxon>
        <taxon>Pirellulales</taxon>
        <taxon>Pirellulaceae</taxon>
        <taxon>Pirellula</taxon>
    </lineage>
</organism>
<dbReference type="InterPro" id="IPR023562">
    <property type="entry name" value="ClpP/TepA"/>
</dbReference>
<dbReference type="MEROPS" id="S14.001"/>
<evidence type="ECO:0000256" key="4">
    <source>
        <dbReference type="ARBA" id="ARBA00022801"/>
    </source>
</evidence>